<dbReference type="Proteomes" id="UP000005408">
    <property type="component" value="Unassembled WGS sequence"/>
</dbReference>
<sequence length="390" mass="44771">MAKVWDIVYDIDEKDFCLFEKAAVGWKNEGKITAITTTLEVGIVRIALPLGSKKCRLESFNLENPKFQGTSKSRTKFLEAWKKLLTDFQRENQTSSANSTEDRNVNHPMQQRAEHNSTDTDGLISFETQIRNKLVGRCIRVHVKNMTAPHPARCLRQIDRKHVDSLKAAFRKRPENNIIFFGNILKDDFDIRLLGTSGYVNVETIGGNHSRVALQELLEEGINMSPTVYMTIYKGLCDTEALKLGFDHNVGHELGRPTSPEELMLLFRRELLKLIDEEELNNPQNSSMKTWKQTCADILGITKTKLHNVYHCMLSIATASASCWDRIIDFMFLWKEEKIRRKPKGDIKKTHFTKMSAVSEEMRITLLTELNDGDIDWVQFNSKCSQEAKK</sequence>
<evidence type="ECO:0000256" key="1">
    <source>
        <dbReference type="SAM" id="MobiDB-lite"/>
    </source>
</evidence>
<name>A0A8W8J791_MAGGI</name>
<organism evidence="2 3">
    <name type="scientific">Magallana gigas</name>
    <name type="common">Pacific oyster</name>
    <name type="synonym">Crassostrea gigas</name>
    <dbReference type="NCBI Taxonomy" id="29159"/>
    <lineage>
        <taxon>Eukaryota</taxon>
        <taxon>Metazoa</taxon>
        <taxon>Spiralia</taxon>
        <taxon>Lophotrochozoa</taxon>
        <taxon>Mollusca</taxon>
        <taxon>Bivalvia</taxon>
        <taxon>Autobranchia</taxon>
        <taxon>Pteriomorphia</taxon>
        <taxon>Ostreida</taxon>
        <taxon>Ostreoidea</taxon>
        <taxon>Ostreidae</taxon>
        <taxon>Magallana</taxon>
    </lineage>
</organism>
<evidence type="ECO:0000313" key="2">
    <source>
        <dbReference type="EnsemblMetazoa" id="G17610.1:cds"/>
    </source>
</evidence>
<evidence type="ECO:0000313" key="3">
    <source>
        <dbReference type="Proteomes" id="UP000005408"/>
    </source>
</evidence>
<dbReference type="AlphaFoldDB" id="A0A8W8J791"/>
<feature type="region of interest" description="Disordered" evidence="1">
    <location>
        <begin position="91"/>
        <end position="121"/>
    </location>
</feature>
<keyword evidence="3" id="KW-1185">Reference proteome</keyword>
<protein>
    <submittedName>
        <fullName evidence="2">Uncharacterized protein</fullName>
    </submittedName>
</protein>
<reference evidence="2" key="1">
    <citation type="submission" date="2022-08" db="UniProtKB">
        <authorList>
            <consortium name="EnsemblMetazoa"/>
        </authorList>
    </citation>
    <scope>IDENTIFICATION</scope>
    <source>
        <strain evidence="2">05x7-T-G4-1.051#20</strain>
    </source>
</reference>
<accession>A0A8W8J791</accession>
<proteinExistence type="predicted"/>
<dbReference type="EnsemblMetazoa" id="G17610.1">
    <property type="protein sequence ID" value="G17610.1:cds"/>
    <property type="gene ID" value="G17610"/>
</dbReference>